<dbReference type="InterPro" id="IPR036410">
    <property type="entry name" value="HSP_DnaJ_Cys-rich_dom_sf"/>
</dbReference>
<evidence type="ECO:0000256" key="2">
    <source>
        <dbReference type="ARBA" id="ARBA00022705"/>
    </source>
</evidence>
<dbReference type="Pfam" id="PF00684">
    <property type="entry name" value="DnaJ_CXXCXGXG"/>
    <property type="match status" value="1"/>
</dbReference>
<accession>A0A511RH69</accession>
<dbReference type="OrthoDB" id="9779889at2"/>
<evidence type="ECO:0000256" key="6">
    <source>
        <dbReference type="ARBA" id="ARBA00022833"/>
    </source>
</evidence>
<reference evidence="15 16" key="1">
    <citation type="submission" date="2019-07" db="EMBL/GenBank/DDBJ databases">
        <title>Whole genome shotgun sequence of Oceanithermus desulfurans NBRC 100063.</title>
        <authorList>
            <person name="Hosoyama A."/>
            <person name="Uohara A."/>
            <person name="Ohji S."/>
            <person name="Ichikawa N."/>
        </authorList>
    </citation>
    <scope>NUCLEOTIDE SEQUENCE [LARGE SCALE GENOMIC DNA]</scope>
    <source>
        <strain evidence="15 16">NBRC 100063</strain>
    </source>
</reference>
<evidence type="ECO:0000256" key="1">
    <source>
        <dbReference type="ARBA" id="ARBA00022490"/>
    </source>
</evidence>
<dbReference type="AlphaFoldDB" id="A0A511RH69"/>
<keyword evidence="6 11" id="KW-0862">Zinc</keyword>
<dbReference type="Gene3D" id="6.20.20.10">
    <property type="match status" value="2"/>
</dbReference>
<dbReference type="Pfam" id="PF01556">
    <property type="entry name" value="DnaJ_C"/>
    <property type="match status" value="1"/>
</dbReference>
<protein>
    <recommendedName>
        <fullName evidence="10 11">Chaperone protein DnaJ</fullName>
    </recommendedName>
</protein>
<sequence length="359" mass="39253">MKDYYAVLGVSRDASQEEIKKAYRKLALKYHPDKNPGDPGAEERFKEINEAYAVLSDPEQRARYDRFGTADPRQAHPADPGVGDLFDLLGQMFGFNVGGARSRGPRRGEDLEAVVEVTLEQAAKGDEVEVRYRRLVLCEACGGAGGEQQPCPTCGGAGRVRQVQQSLFGQFVTESACPHCRGRGYLLSETCPTCGGRGRLEKQERIRVTIPAGMDEDDLLRVPGAGNQAAGGAGDLYVRVRIRPHPELRREGKHLIHTLKLGLAQAALGSQVNVPTLDGAVPLDIPPGTEHGAVFELEGKGLPDPRGGRPGHLRVVVELEVPKKLSPRARELLRAYAEEVGEEVPAEGWWEKVRKKIFK</sequence>
<evidence type="ECO:0000256" key="5">
    <source>
        <dbReference type="ARBA" id="ARBA00022771"/>
    </source>
</evidence>
<proteinExistence type="inferred from homology"/>
<dbReference type="Gene3D" id="1.10.287.110">
    <property type="entry name" value="DnaJ domain"/>
    <property type="match status" value="1"/>
</dbReference>
<dbReference type="SUPFAM" id="SSF46565">
    <property type="entry name" value="Chaperone J-domain"/>
    <property type="match status" value="1"/>
</dbReference>
<dbReference type="InterPro" id="IPR018253">
    <property type="entry name" value="DnaJ_domain_CS"/>
</dbReference>
<feature type="domain" description="J" evidence="13">
    <location>
        <begin position="3"/>
        <end position="68"/>
    </location>
</feature>
<dbReference type="GO" id="GO:0006260">
    <property type="term" value="P:DNA replication"/>
    <property type="evidence" value="ECO:0007669"/>
    <property type="project" value="UniProtKB-KW"/>
</dbReference>
<dbReference type="InterPro" id="IPR001305">
    <property type="entry name" value="HSP_DnaJ_Cys-rich_dom"/>
</dbReference>
<dbReference type="SUPFAM" id="SSF49493">
    <property type="entry name" value="HSP40/DnaJ peptide-binding domain"/>
    <property type="match status" value="2"/>
</dbReference>
<comment type="similarity">
    <text evidence="9 11">Belongs to the DnaJ family.</text>
</comment>
<evidence type="ECO:0000313" key="16">
    <source>
        <dbReference type="Proteomes" id="UP000321827"/>
    </source>
</evidence>
<comment type="domain">
    <text evidence="11">The J domain is necessary and sufficient to stimulate DnaK ATPase activity. Zinc center 1 plays an important role in the autonomous, DnaK-independent chaperone activity of DnaJ. Zinc center 2 is essential for interaction with DnaK and for DnaJ activity.</text>
</comment>
<dbReference type="RefSeq" id="WP_147145369.1">
    <property type="nucleotide sequence ID" value="NZ_BJXN01000002.1"/>
</dbReference>
<evidence type="ECO:0000259" key="13">
    <source>
        <dbReference type="PROSITE" id="PS50076"/>
    </source>
</evidence>
<dbReference type="GO" id="GO:0005524">
    <property type="term" value="F:ATP binding"/>
    <property type="evidence" value="ECO:0007669"/>
    <property type="project" value="InterPro"/>
</dbReference>
<evidence type="ECO:0000256" key="7">
    <source>
        <dbReference type="ARBA" id="ARBA00023016"/>
    </source>
</evidence>
<dbReference type="GO" id="GO:0009408">
    <property type="term" value="P:response to heat"/>
    <property type="evidence" value="ECO:0007669"/>
    <property type="project" value="InterPro"/>
</dbReference>
<dbReference type="PROSITE" id="PS50076">
    <property type="entry name" value="DNAJ_2"/>
    <property type="match status" value="1"/>
</dbReference>
<keyword evidence="5 11" id="KW-0863">Zinc-finger</keyword>
<evidence type="ECO:0000259" key="14">
    <source>
        <dbReference type="PROSITE" id="PS51188"/>
    </source>
</evidence>
<evidence type="ECO:0000256" key="9">
    <source>
        <dbReference type="ARBA" id="ARBA00061004"/>
    </source>
</evidence>
<dbReference type="InterPro" id="IPR008971">
    <property type="entry name" value="HSP40/DnaJ_pept-bd"/>
</dbReference>
<dbReference type="EMBL" id="BJXN01000002">
    <property type="protein sequence ID" value="GEM89011.1"/>
    <property type="molecule type" value="Genomic_DNA"/>
</dbReference>
<dbReference type="GO" id="GO:0051082">
    <property type="term" value="F:unfolded protein binding"/>
    <property type="evidence" value="ECO:0007669"/>
    <property type="project" value="UniProtKB-UniRule"/>
</dbReference>
<feature type="binding site" evidence="11">
    <location>
        <position position="194"/>
    </location>
    <ligand>
        <name>Zn(2+)</name>
        <dbReference type="ChEBI" id="CHEBI:29105"/>
        <label>1</label>
    </ligand>
</feature>
<dbReference type="CDD" id="cd10719">
    <property type="entry name" value="DnaJ_zf"/>
    <property type="match status" value="1"/>
</dbReference>
<name>A0A511RH69_9DEIN</name>
<feature type="binding site" evidence="11">
    <location>
        <position position="151"/>
    </location>
    <ligand>
        <name>Zn(2+)</name>
        <dbReference type="ChEBI" id="CHEBI:29105"/>
        <label>2</label>
    </ligand>
</feature>
<dbReference type="CDD" id="cd06257">
    <property type="entry name" value="DnaJ"/>
    <property type="match status" value="1"/>
</dbReference>
<keyword evidence="3 11" id="KW-0479">Metal-binding</keyword>
<comment type="caution">
    <text evidence="15">The sequence shown here is derived from an EMBL/GenBank/DDBJ whole genome shotgun (WGS) entry which is preliminary data.</text>
</comment>
<keyword evidence="8 11" id="KW-0143">Chaperone</keyword>
<dbReference type="PROSITE" id="PS00636">
    <property type="entry name" value="DNAJ_1"/>
    <property type="match status" value="1"/>
</dbReference>
<dbReference type="GO" id="GO:0031072">
    <property type="term" value="F:heat shock protein binding"/>
    <property type="evidence" value="ECO:0007669"/>
    <property type="project" value="InterPro"/>
</dbReference>
<dbReference type="PRINTS" id="PR00625">
    <property type="entry name" value="JDOMAIN"/>
</dbReference>
<evidence type="ECO:0000256" key="3">
    <source>
        <dbReference type="ARBA" id="ARBA00022723"/>
    </source>
</evidence>
<evidence type="ECO:0000256" key="11">
    <source>
        <dbReference type="HAMAP-Rule" id="MF_01152"/>
    </source>
</evidence>
<comment type="function">
    <text evidence="11">Participates actively in the response to hyperosmotic and heat shock by preventing the aggregation of stress-denatured proteins and by disaggregating proteins, also in an autonomous, DnaK-independent fashion. Unfolded proteins bind initially to DnaJ; upon interaction with the DnaJ-bound protein, DnaK hydrolyzes its bound ATP, resulting in the formation of a stable complex. GrpE releases ADP from DnaK; ATP binding to DnaK triggers the release of the substrate protein, thus completing the reaction cycle. Several rounds of ATP-dependent interactions between DnaJ, DnaK and GrpE are required for fully efficient folding. Also involved, together with DnaK and GrpE, in the DNA replication of plasmids through activation of initiation proteins.</text>
</comment>
<dbReference type="Gene3D" id="2.60.260.20">
    <property type="entry name" value="Urease metallochaperone UreE, N-terminal domain"/>
    <property type="match status" value="2"/>
</dbReference>
<comment type="subunit">
    <text evidence="11">Homodimer.</text>
</comment>
<keyword evidence="4 11" id="KW-0677">Repeat</keyword>
<dbReference type="PROSITE" id="PS51188">
    <property type="entry name" value="ZF_CR"/>
    <property type="match status" value="1"/>
</dbReference>
<dbReference type="InterPro" id="IPR001623">
    <property type="entry name" value="DnaJ_domain"/>
</dbReference>
<evidence type="ECO:0000256" key="4">
    <source>
        <dbReference type="ARBA" id="ARBA00022737"/>
    </source>
</evidence>
<dbReference type="GO" id="GO:0042026">
    <property type="term" value="P:protein refolding"/>
    <property type="evidence" value="ECO:0007669"/>
    <property type="project" value="TreeGrafter"/>
</dbReference>
<feature type="repeat" description="CXXCXGXG motif" evidence="11">
    <location>
        <begin position="177"/>
        <end position="184"/>
    </location>
</feature>
<dbReference type="PANTHER" id="PTHR43096">
    <property type="entry name" value="DNAJ HOMOLOG 1, MITOCHONDRIAL-RELATED"/>
    <property type="match status" value="1"/>
</dbReference>
<dbReference type="CDD" id="cd10747">
    <property type="entry name" value="DnaJ_C"/>
    <property type="match status" value="1"/>
</dbReference>
<comment type="subcellular location">
    <subcellularLocation>
        <location evidence="11">Cytoplasm</location>
    </subcellularLocation>
</comment>
<feature type="domain" description="CR-type" evidence="14">
    <location>
        <begin position="125"/>
        <end position="203"/>
    </location>
</feature>
<feature type="binding site" evidence="11">
    <location>
        <position position="138"/>
    </location>
    <ligand>
        <name>Zn(2+)</name>
        <dbReference type="ChEBI" id="CHEBI:29105"/>
        <label>1</label>
    </ligand>
</feature>
<keyword evidence="1 11" id="KW-0963">Cytoplasm</keyword>
<evidence type="ECO:0000313" key="15">
    <source>
        <dbReference type="EMBL" id="GEM89011.1"/>
    </source>
</evidence>
<dbReference type="PANTHER" id="PTHR43096:SF48">
    <property type="entry name" value="CHAPERONE PROTEIN DNAJ"/>
    <property type="match status" value="1"/>
</dbReference>
<feature type="zinc finger region" description="CR-type" evidence="12">
    <location>
        <begin position="125"/>
        <end position="203"/>
    </location>
</feature>
<comment type="cofactor">
    <cofactor evidence="11">
        <name>Zn(2+)</name>
        <dbReference type="ChEBI" id="CHEBI:29105"/>
    </cofactor>
    <text evidence="11">Binds 2 Zn(2+) ions per monomer.</text>
</comment>
<gene>
    <name evidence="15" type="primary">dnaJ1</name>
    <name evidence="11" type="synonym">dnaJ</name>
    <name evidence="15" type="ORF">ODE01S_04450</name>
</gene>
<feature type="binding site" evidence="11">
    <location>
        <position position="141"/>
    </location>
    <ligand>
        <name>Zn(2+)</name>
        <dbReference type="ChEBI" id="CHEBI:29105"/>
        <label>1</label>
    </ligand>
</feature>
<evidence type="ECO:0000256" key="12">
    <source>
        <dbReference type="PROSITE-ProRule" id="PRU00546"/>
    </source>
</evidence>
<dbReference type="Pfam" id="PF00226">
    <property type="entry name" value="DnaJ"/>
    <property type="match status" value="1"/>
</dbReference>
<dbReference type="FunFam" id="2.10.230.10:FF:000002">
    <property type="entry name" value="Molecular chaperone DnaJ"/>
    <property type="match status" value="1"/>
</dbReference>
<feature type="repeat" description="CXXCXGXG motif" evidence="11">
    <location>
        <begin position="191"/>
        <end position="198"/>
    </location>
</feature>
<dbReference type="InterPro" id="IPR002939">
    <property type="entry name" value="DnaJ_C"/>
</dbReference>
<feature type="binding site" evidence="11">
    <location>
        <position position="154"/>
    </location>
    <ligand>
        <name>Zn(2+)</name>
        <dbReference type="ChEBI" id="CHEBI:29105"/>
        <label>2</label>
    </ligand>
</feature>
<keyword evidence="2 11" id="KW-0235">DNA replication</keyword>
<dbReference type="GO" id="GO:0005737">
    <property type="term" value="C:cytoplasm"/>
    <property type="evidence" value="ECO:0007669"/>
    <property type="project" value="UniProtKB-SubCell"/>
</dbReference>
<feature type="repeat" description="CXXCXGXG motif" evidence="11">
    <location>
        <begin position="151"/>
        <end position="158"/>
    </location>
</feature>
<dbReference type="NCBIfam" id="NF008035">
    <property type="entry name" value="PRK10767.1"/>
    <property type="match status" value="1"/>
</dbReference>
<dbReference type="Proteomes" id="UP000321827">
    <property type="component" value="Unassembled WGS sequence"/>
</dbReference>
<keyword evidence="7 11" id="KW-0346">Stress response</keyword>
<dbReference type="InterPro" id="IPR012724">
    <property type="entry name" value="DnaJ"/>
</dbReference>
<feature type="binding site" evidence="11">
    <location>
        <position position="191"/>
    </location>
    <ligand>
        <name>Zn(2+)</name>
        <dbReference type="ChEBI" id="CHEBI:29105"/>
        <label>1</label>
    </ligand>
</feature>
<dbReference type="SMART" id="SM00271">
    <property type="entry name" value="DnaJ"/>
    <property type="match status" value="1"/>
</dbReference>
<feature type="binding site" evidence="11">
    <location>
        <position position="180"/>
    </location>
    <ligand>
        <name>Zn(2+)</name>
        <dbReference type="ChEBI" id="CHEBI:29105"/>
        <label>2</label>
    </ligand>
</feature>
<organism evidence="15 16">
    <name type="scientific">Oceanithermus desulfurans NBRC 100063</name>
    <dbReference type="NCBI Taxonomy" id="1227550"/>
    <lineage>
        <taxon>Bacteria</taxon>
        <taxon>Thermotogati</taxon>
        <taxon>Deinococcota</taxon>
        <taxon>Deinococci</taxon>
        <taxon>Thermales</taxon>
        <taxon>Thermaceae</taxon>
        <taxon>Oceanithermus</taxon>
    </lineage>
</organism>
<feature type="repeat" description="CXXCXGXG motif" evidence="11">
    <location>
        <begin position="138"/>
        <end position="145"/>
    </location>
</feature>
<dbReference type="FunFam" id="2.60.260.20:FF:000005">
    <property type="entry name" value="Chaperone protein dnaJ 1, mitochondrial"/>
    <property type="match status" value="1"/>
</dbReference>
<dbReference type="GO" id="GO:0008270">
    <property type="term" value="F:zinc ion binding"/>
    <property type="evidence" value="ECO:0007669"/>
    <property type="project" value="UniProtKB-UniRule"/>
</dbReference>
<dbReference type="HAMAP" id="MF_01152">
    <property type="entry name" value="DnaJ"/>
    <property type="match status" value="1"/>
</dbReference>
<dbReference type="SUPFAM" id="SSF57938">
    <property type="entry name" value="DnaJ/Hsp40 cysteine-rich domain"/>
    <property type="match status" value="1"/>
</dbReference>
<dbReference type="InterPro" id="IPR036869">
    <property type="entry name" value="J_dom_sf"/>
</dbReference>
<evidence type="ECO:0000256" key="8">
    <source>
        <dbReference type="ARBA" id="ARBA00023186"/>
    </source>
</evidence>
<evidence type="ECO:0000256" key="10">
    <source>
        <dbReference type="ARBA" id="ARBA00067609"/>
    </source>
</evidence>
<feature type="binding site" evidence="11">
    <location>
        <position position="177"/>
    </location>
    <ligand>
        <name>Zn(2+)</name>
        <dbReference type="ChEBI" id="CHEBI:29105"/>
        <label>2</label>
    </ligand>
</feature>